<dbReference type="PROSITE" id="PS50041">
    <property type="entry name" value="C_TYPE_LECTIN_2"/>
    <property type="match status" value="1"/>
</dbReference>
<feature type="chain" id="PRO_5042492154" evidence="7">
    <location>
        <begin position="25"/>
        <end position="243"/>
    </location>
</feature>
<dbReference type="KEGG" id="pmrn:116945947"/>
<evidence type="ECO:0000256" key="7">
    <source>
        <dbReference type="SAM" id="SignalP"/>
    </source>
</evidence>
<dbReference type="RefSeq" id="XP_032816543.1">
    <property type="nucleotide sequence ID" value="XM_032960652.1"/>
</dbReference>
<dbReference type="Pfam" id="PF00059">
    <property type="entry name" value="Lectin_C"/>
    <property type="match status" value="1"/>
</dbReference>
<feature type="signal peptide" evidence="7">
    <location>
        <begin position="1"/>
        <end position="24"/>
    </location>
</feature>
<dbReference type="SUPFAM" id="SSF56436">
    <property type="entry name" value="C-type lectin-like"/>
    <property type="match status" value="1"/>
</dbReference>
<dbReference type="Gene3D" id="3.10.100.10">
    <property type="entry name" value="Mannose-Binding Protein A, subunit A"/>
    <property type="match status" value="1"/>
</dbReference>
<feature type="domain" description="C-type lectin" evidence="8">
    <location>
        <begin position="118"/>
        <end position="240"/>
    </location>
</feature>
<evidence type="ECO:0000259" key="8">
    <source>
        <dbReference type="PROSITE" id="PS50041"/>
    </source>
</evidence>
<evidence type="ECO:0000256" key="3">
    <source>
        <dbReference type="ARBA" id="ARBA00022729"/>
    </source>
</evidence>
<dbReference type="GO" id="GO:0008083">
    <property type="term" value="F:growth factor activity"/>
    <property type="evidence" value="ECO:0007669"/>
    <property type="project" value="TreeGrafter"/>
</dbReference>
<dbReference type="SMART" id="SM00034">
    <property type="entry name" value="CLECT"/>
    <property type="match status" value="1"/>
</dbReference>
<gene>
    <name evidence="10" type="primary">LOC116945947</name>
</gene>
<protein>
    <submittedName>
        <fullName evidence="10">C-type lectin domain family 11 member A-like</fullName>
    </submittedName>
</protein>
<evidence type="ECO:0000256" key="2">
    <source>
        <dbReference type="ARBA" id="ARBA00022525"/>
    </source>
</evidence>
<dbReference type="GO" id="GO:0005615">
    <property type="term" value="C:extracellular space"/>
    <property type="evidence" value="ECO:0007669"/>
    <property type="project" value="TreeGrafter"/>
</dbReference>
<dbReference type="InterPro" id="IPR018378">
    <property type="entry name" value="C-type_lectin_CS"/>
</dbReference>
<evidence type="ECO:0000256" key="1">
    <source>
        <dbReference type="ARBA" id="ARBA00004613"/>
    </source>
</evidence>
<evidence type="ECO:0000256" key="5">
    <source>
        <dbReference type="ARBA" id="ARBA00023157"/>
    </source>
</evidence>
<reference evidence="10" key="1">
    <citation type="submission" date="2025-08" db="UniProtKB">
        <authorList>
            <consortium name="RefSeq"/>
        </authorList>
    </citation>
    <scope>IDENTIFICATION</scope>
    <source>
        <tissue evidence="10">Sperm</tissue>
    </source>
</reference>
<organism evidence="9 10">
    <name type="scientific">Petromyzon marinus</name>
    <name type="common">Sea lamprey</name>
    <dbReference type="NCBI Taxonomy" id="7757"/>
    <lineage>
        <taxon>Eukaryota</taxon>
        <taxon>Metazoa</taxon>
        <taxon>Chordata</taxon>
        <taxon>Craniata</taxon>
        <taxon>Vertebrata</taxon>
        <taxon>Cyclostomata</taxon>
        <taxon>Hyperoartia</taxon>
        <taxon>Petromyzontiformes</taxon>
        <taxon>Petromyzontidae</taxon>
        <taxon>Petromyzon</taxon>
    </lineage>
</organism>
<dbReference type="PANTHER" id="PTHR22799:SF1">
    <property type="entry name" value="C-TYPE LECTIN DOMAIN FAMILY 11 MEMBER A"/>
    <property type="match status" value="1"/>
</dbReference>
<dbReference type="InterPro" id="IPR051663">
    <property type="entry name" value="CLec_Tetranectin-domain"/>
</dbReference>
<evidence type="ECO:0000313" key="10">
    <source>
        <dbReference type="RefSeq" id="XP_032816543.1"/>
    </source>
</evidence>
<keyword evidence="6" id="KW-0175">Coiled coil</keyword>
<dbReference type="InterPro" id="IPR016186">
    <property type="entry name" value="C-type_lectin-like/link_sf"/>
</dbReference>
<keyword evidence="2" id="KW-0964">Secreted</keyword>
<keyword evidence="5" id="KW-1015">Disulfide bond</keyword>
<proteinExistence type="predicted"/>
<dbReference type="AlphaFoldDB" id="A0AAJ7TH49"/>
<evidence type="ECO:0000256" key="6">
    <source>
        <dbReference type="SAM" id="Coils"/>
    </source>
</evidence>
<sequence length="243" mass="26849">MWGQAQHRAALLLLLLLLLGQASGDVEDLAMEGNVPEWLHELILKMDQRLQHQERELPKLSAVVRRLEARLEDAERRAKRASAELSELDGGLANVTSLSARHEREIGRLVGCVRGRRLAGRCYLLFREYRSHPEALAACRAGGGQLASARDSGTNDALARYAQTAVAGNWLVWIGVTDERLEGVYLHVADGARAVYAPWHRGPPALQPNGGRAENCVGFTIGDGAWWDSSCDGRHLFMCMYDV</sequence>
<keyword evidence="4" id="KW-0430">Lectin</keyword>
<feature type="coiled-coil region" evidence="6">
    <location>
        <begin position="50"/>
        <end position="91"/>
    </location>
</feature>
<evidence type="ECO:0000313" key="9">
    <source>
        <dbReference type="Proteomes" id="UP001318040"/>
    </source>
</evidence>
<accession>A0AAJ7TH49</accession>
<keyword evidence="9" id="KW-1185">Reference proteome</keyword>
<dbReference type="GO" id="GO:0001503">
    <property type="term" value="P:ossification"/>
    <property type="evidence" value="ECO:0007669"/>
    <property type="project" value="TreeGrafter"/>
</dbReference>
<dbReference type="PANTHER" id="PTHR22799">
    <property type="entry name" value="TETRANECTIN-RELATED"/>
    <property type="match status" value="1"/>
</dbReference>
<dbReference type="GO" id="GO:0030246">
    <property type="term" value="F:carbohydrate binding"/>
    <property type="evidence" value="ECO:0007669"/>
    <property type="project" value="UniProtKB-KW"/>
</dbReference>
<dbReference type="Proteomes" id="UP001318040">
    <property type="component" value="Chromosome 25"/>
</dbReference>
<keyword evidence="3 7" id="KW-0732">Signal</keyword>
<comment type="subcellular location">
    <subcellularLocation>
        <location evidence="1">Secreted</location>
    </subcellularLocation>
</comment>
<dbReference type="PROSITE" id="PS00615">
    <property type="entry name" value="C_TYPE_LECTIN_1"/>
    <property type="match status" value="1"/>
</dbReference>
<name>A0AAJ7TH49_PETMA</name>
<dbReference type="InterPro" id="IPR001304">
    <property type="entry name" value="C-type_lectin-like"/>
</dbReference>
<dbReference type="InterPro" id="IPR016187">
    <property type="entry name" value="CTDL_fold"/>
</dbReference>
<evidence type="ECO:0000256" key="4">
    <source>
        <dbReference type="ARBA" id="ARBA00022734"/>
    </source>
</evidence>